<feature type="transmembrane region" description="Helical" evidence="1">
    <location>
        <begin position="137"/>
        <end position="158"/>
    </location>
</feature>
<accession>A0A6L6J615</accession>
<keyword evidence="3" id="KW-1185">Reference proteome</keyword>
<name>A0A6L6J615_9RHOB</name>
<reference evidence="2 3" key="1">
    <citation type="submission" date="2019-11" db="EMBL/GenBank/DDBJ databases">
        <authorList>
            <person name="Dong K."/>
        </authorList>
    </citation>
    <scope>NUCLEOTIDE SEQUENCE [LARGE SCALE GENOMIC DNA]</scope>
    <source>
        <strain evidence="2 3">NBRC 111993</strain>
    </source>
</reference>
<comment type="caution">
    <text evidence="2">The sequence shown here is derived from an EMBL/GenBank/DDBJ whole genome shotgun (WGS) entry which is preliminary data.</text>
</comment>
<evidence type="ECO:0000313" key="2">
    <source>
        <dbReference type="EMBL" id="MTH77542.1"/>
    </source>
</evidence>
<evidence type="ECO:0000313" key="3">
    <source>
        <dbReference type="Proteomes" id="UP000478183"/>
    </source>
</evidence>
<feature type="transmembrane region" description="Helical" evidence="1">
    <location>
        <begin position="109"/>
        <end position="131"/>
    </location>
</feature>
<dbReference type="AlphaFoldDB" id="A0A6L6J615"/>
<dbReference type="EMBL" id="WMIE01000002">
    <property type="protein sequence ID" value="MTH77542.1"/>
    <property type="molecule type" value="Genomic_DNA"/>
</dbReference>
<dbReference type="Proteomes" id="UP000478183">
    <property type="component" value="Unassembled WGS sequence"/>
</dbReference>
<evidence type="ECO:0000256" key="1">
    <source>
        <dbReference type="SAM" id="Phobius"/>
    </source>
</evidence>
<sequence>MIEQARRNRLAGQILFVLLFLAILFLRLMPLNPGRVVWPGPDLAMCLTLAWTLRRPEQAPVLVIALLFLLEDILLLRPLGLWAAVVVMGTEAARRREQHWRELPFMIEWLRVATLMAMMMLTYRFALALFFLPRPPLGQAILQFIATTAAYPLVVGLMRWPLGLRRGLSDSETRQR</sequence>
<dbReference type="OrthoDB" id="7629477at2"/>
<feature type="transmembrane region" description="Helical" evidence="1">
    <location>
        <begin position="61"/>
        <end position="88"/>
    </location>
</feature>
<keyword evidence="1" id="KW-0472">Membrane</keyword>
<proteinExistence type="predicted"/>
<gene>
    <name evidence="2" type="ORF">GL286_07370</name>
</gene>
<organism evidence="2 3">
    <name type="scientific">Paracoccus aestuariivivens</name>
    <dbReference type="NCBI Taxonomy" id="1820333"/>
    <lineage>
        <taxon>Bacteria</taxon>
        <taxon>Pseudomonadati</taxon>
        <taxon>Pseudomonadota</taxon>
        <taxon>Alphaproteobacteria</taxon>
        <taxon>Rhodobacterales</taxon>
        <taxon>Paracoccaceae</taxon>
        <taxon>Paracoccus</taxon>
    </lineage>
</organism>
<keyword evidence="1" id="KW-1133">Transmembrane helix</keyword>
<keyword evidence="1" id="KW-0812">Transmembrane</keyword>
<protein>
    <submittedName>
        <fullName evidence="2">Rod shape-determining protein MreD</fullName>
    </submittedName>
</protein>
<feature type="transmembrane region" description="Helical" evidence="1">
    <location>
        <begin position="12"/>
        <end position="29"/>
    </location>
</feature>
<dbReference type="RefSeq" id="WP_155094880.1">
    <property type="nucleotide sequence ID" value="NZ_WMIE01000002.1"/>
</dbReference>